<dbReference type="AlphaFoldDB" id="A0A5N3S3T3"/>
<evidence type="ECO:0000256" key="6">
    <source>
        <dbReference type="SAM" id="Phobius"/>
    </source>
</evidence>
<name>A0A5N3S3T3_9VIBR</name>
<dbReference type="GO" id="GO:0005886">
    <property type="term" value="C:plasma membrane"/>
    <property type="evidence" value="ECO:0007669"/>
    <property type="project" value="UniProtKB-SubCell"/>
</dbReference>
<dbReference type="InterPro" id="IPR036259">
    <property type="entry name" value="MFS_trans_sf"/>
</dbReference>
<evidence type="ECO:0000256" key="4">
    <source>
        <dbReference type="ARBA" id="ARBA00022989"/>
    </source>
</evidence>
<dbReference type="PANTHER" id="PTHR43702">
    <property type="entry name" value="L-FUCOSE-PROTON SYMPORTER"/>
    <property type="match status" value="1"/>
</dbReference>
<feature type="transmembrane region" description="Helical" evidence="6">
    <location>
        <begin position="290"/>
        <end position="308"/>
    </location>
</feature>
<feature type="transmembrane region" description="Helical" evidence="6">
    <location>
        <begin position="47"/>
        <end position="69"/>
    </location>
</feature>
<dbReference type="RefSeq" id="WP_150896820.1">
    <property type="nucleotide sequence ID" value="NZ_VXDD01000003.1"/>
</dbReference>
<feature type="transmembrane region" description="Helical" evidence="6">
    <location>
        <begin position="255"/>
        <end position="278"/>
    </location>
</feature>
<keyword evidence="2" id="KW-1003">Cell membrane</keyword>
<evidence type="ECO:0000256" key="1">
    <source>
        <dbReference type="ARBA" id="ARBA00004429"/>
    </source>
</evidence>
<keyword evidence="4 6" id="KW-1133">Transmembrane helix</keyword>
<dbReference type="InterPro" id="IPR050375">
    <property type="entry name" value="MFS_TsgA-like"/>
</dbReference>
<dbReference type="SUPFAM" id="SSF103473">
    <property type="entry name" value="MFS general substrate transporter"/>
    <property type="match status" value="1"/>
</dbReference>
<organism evidence="7 8">
    <name type="scientific">Vibrio fortis</name>
    <dbReference type="NCBI Taxonomy" id="212667"/>
    <lineage>
        <taxon>Bacteria</taxon>
        <taxon>Pseudomonadati</taxon>
        <taxon>Pseudomonadota</taxon>
        <taxon>Gammaproteobacteria</taxon>
        <taxon>Vibrionales</taxon>
        <taxon>Vibrionaceae</taxon>
        <taxon>Vibrio</taxon>
    </lineage>
</organism>
<evidence type="ECO:0000256" key="2">
    <source>
        <dbReference type="ARBA" id="ARBA00022475"/>
    </source>
</evidence>
<feature type="transmembrane region" description="Helical" evidence="6">
    <location>
        <begin position="76"/>
        <end position="95"/>
    </location>
</feature>
<feature type="transmembrane region" description="Helical" evidence="6">
    <location>
        <begin position="146"/>
        <end position="168"/>
    </location>
</feature>
<feature type="transmembrane region" description="Helical" evidence="6">
    <location>
        <begin position="314"/>
        <end position="335"/>
    </location>
</feature>
<accession>A0A5N3S3T3</accession>
<dbReference type="Pfam" id="PF07690">
    <property type="entry name" value="MFS_1"/>
    <property type="match status" value="1"/>
</dbReference>
<evidence type="ECO:0000313" key="7">
    <source>
        <dbReference type="EMBL" id="KAB0301187.1"/>
    </source>
</evidence>
<feature type="transmembrane region" description="Helical" evidence="6">
    <location>
        <begin position="174"/>
        <end position="193"/>
    </location>
</feature>
<proteinExistence type="predicted"/>
<reference evidence="7 8" key="1">
    <citation type="submission" date="2019-09" db="EMBL/GenBank/DDBJ databases">
        <title>Vibrio Fortis S7-72.</title>
        <authorList>
            <person name="Das S.K."/>
        </authorList>
    </citation>
    <scope>NUCLEOTIDE SEQUENCE [LARGE SCALE GENOMIC DNA]</scope>
    <source>
        <strain evidence="7 8">S7-72</strain>
    </source>
</reference>
<feature type="transmembrane region" description="Helical" evidence="6">
    <location>
        <begin position="374"/>
        <end position="394"/>
    </location>
</feature>
<feature type="transmembrane region" description="Helical" evidence="6">
    <location>
        <begin position="225"/>
        <end position="249"/>
    </location>
</feature>
<evidence type="ECO:0000256" key="5">
    <source>
        <dbReference type="ARBA" id="ARBA00023136"/>
    </source>
</evidence>
<comment type="caution">
    <text evidence="7">The sequence shown here is derived from an EMBL/GenBank/DDBJ whole genome shotgun (WGS) entry which is preliminary data.</text>
</comment>
<evidence type="ECO:0000313" key="8">
    <source>
        <dbReference type="Proteomes" id="UP000326687"/>
    </source>
</evidence>
<dbReference type="PANTHER" id="PTHR43702:SF3">
    <property type="entry name" value="PROTEIN TSGA"/>
    <property type="match status" value="1"/>
</dbReference>
<dbReference type="Gene3D" id="1.20.1250.20">
    <property type="entry name" value="MFS general substrate transporter like domains"/>
    <property type="match status" value="2"/>
</dbReference>
<comment type="subcellular location">
    <subcellularLocation>
        <location evidence="1">Cell inner membrane</location>
        <topology evidence="1">Multi-pass membrane protein</topology>
    </subcellularLocation>
</comment>
<sequence>MKVFPSKDAPLVLLSLIFFIWGLITVSSNSLIPYYKEAFALDYKMAMLFPMAFFITRVTVSLPTSFVMAKIGYHRTLKVCLLWCVLGCLVMAYLVRSQDLTLTLLGILLMASGLSAIQVVSSPYVSLLSTPDKSVIRQSIATASNSIGTVLGPLVLSAVVVIATSYQINSTAEQVSILFLLIALFFLGLLVFFQRIDVPDIKTKQLTGFWRGLLTLLKNRPFLKLALVLLFYIGVEVSFGTFTITYLAGVKYGDLGLISATQIIAAYWVFMFIGRLLFAKFGQRLNSHTLFLCSCSVAIAISIIALLFDHRWTGYLLLVVGLCNSTLYPIIYAQALQAAGKQSSQGAAILIMCSIGGIALPFVQASLIDAFTLSISYVAPALAYIGMVVLYWSVVKHQAKSIA</sequence>
<dbReference type="EMBL" id="VXDD01000003">
    <property type="protein sequence ID" value="KAB0301187.1"/>
    <property type="molecule type" value="Genomic_DNA"/>
</dbReference>
<feature type="transmembrane region" description="Helical" evidence="6">
    <location>
        <begin position="347"/>
        <end position="368"/>
    </location>
</feature>
<protein>
    <submittedName>
        <fullName evidence="7">Sugar MFS transporter</fullName>
    </submittedName>
</protein>
<keyword evidence="5 6" id="KW-0472">Membrane</keyword>
<feature type="transmembrane region" description="Helical" evidence="6">
    <location>
        <begin position="101"/>
        <end position="125"/>
    </location>
</feature>
<dbReference type="Proteomes" id="UP000326687">
    <property type="component" value="Unassembled WGS sequence"/>
</dbReference>
<feature type="transmembrane region" description="Helical" evidence="6">
    <location>
        <begin position="12"/>
        <end position="35"/>
    </location>
</feature>
<dbReference type="GO" id="GO:0022857">
    <property type="term" value="F:transmembrane transporter activity"/>
    <property type="evidence" value="ECO:0007669"/>
    <property type="project" value="InterPro"/>
</dbReference>
<keyword evidence="3 6" id="KW-0812">Transmembrane</keyword>
<dbReference type="InterPro" id="IPR011701">
    <property type="entry name" value="MFS"/>
</dbReference>
<gene>
    <name evidence="7" type="ORF">F2Z80_19085</name>
</gene>
<evidence type="ECO:0000256" key="3">
    <source>
        <dbReference type="ARBA" id="ARBA00022692"/>
    </source>
</evidence>